<organism evidence="2 3">
    <name type="scientific">Salipaludibacillus aurantiacus</name>
    <dbReference type="NCBI Taxonomy" id="1601833"/>
    <lineage>
        <taxon>Bacteria</taxon>
        <taxon>Bacillati</taxon>
        <taxon>Bacillota</taxon>
        <taxon>Bacilli</taxon>
        <taxon>Bacillales</taxon>
        <taxon>Bacillaceae</taxon>
    </lineage>
</organism>
<keyword evidence="3" id="KW-1185">Reference proteome</keyword>
<protein>
    <submittedName>
        <fullName evidence="2">Uncharacterized protein</fullName>
    </submittedName>
</protein>
<evidence type="ECO:0000256" key="1">
    <source>
        <dbReference type="SAM" id="MobiDB-lite"/>
    </source>
</evidence>
<accession>A0A1H9WAA7</accession>
<dbReference type="RefSeq" id="WP_093054462.1">
    <property type="nucleotide sequence ID" value="NZ_FOGT01000015.1"/>
</dbReference>
<dbReference type="Proteomes" id="UP000198571">
    <property type="component" value="Unassembled WGS sequence"/>
</dbReference>
<name>A0A1H9WAA7_9BACI</name>
<dbReference type="OrthoDB" id="9849150at2"/>
<dbReference type="EMBL" id="FOGT01000015">
    <property type="protein sequence ID" value="SES30872.1"/>
    <property type="molecule type" value="Genomic_DNA"/>
</dbReference>
<dbReference type="AlphaFoldDB" id="A0A1H9WAA7"/>
<gene>
    <name evidence="2" type="ORF">SAMN05518684_11591</name>
</gene>
<feature type="region of interest" description="Disordered" evidence="1">
    <location>
        <begin position="145"/>
        <end position="169"/>
    </location>
</feature>
<sequence>MEYNMRRFLHTIQLVKSIHYVHLTSFPAERTSELKEINILPLIKDPIIFVMRGPVFIQGVSELLELGNGVIFDYEKFRLERQIHLTVSQNKPYVSPGILNFIREDIEEYKQKGKTFFINEPERPLSAFTARNRQSVIDLLLSDHPPKKNSTAGRFRQKFSPMHKEPPYS</sequence>
<proteinExistence type="predicted"/>
<reference evidence="3" key="1">
    <citation type="submission" date="2016-10" db="EMBL/GenBank/DDBJ databases">
        <authorList>
            <person name="Varghese N."/>
            <person name="Submissions S."/>
        </authorList>
    </citation>
    <scope>NUCLEOTIDE SEQUENCE [LARGE SCALE GENOMIC DNA]</scope>
    <source>
        <strain evidence="3">S9</strain>
    </source>
</reference>
<evidence type="ECO:0000313" key="2">
    <source>
        <dbReference type="EMBL" id="SES30872.1"/>
    </source>
</evidence>
<evidence type="ECO:0000313" key="3">
    <source>
        <dbReference type="Proteomes" id="UP000198571"/>
    </source>
</evidence>